<dbReference type="Pfam" id="PF07715">
    <property type="entry name" value="Plug"/>
    <property type="match status" value="1"/>
</dbReference>
<keyword evidence="7" id="KW-0406">Ion transport</keyword>
<evidence type="ECO:0000256" key="3">
    <source>
        <dbReference type="ARBA" id="ARBA00022452"/>
    </source>
</evidence>
<dbReference type="SUPFAM" id="SSF56935">
    <property type="entry name" value="Porins"/>
    <property type="match status" value="1"/>
</dbReference>
<evidence type="ECO:0000256" key="1">
    <source>
        <dbReference type="ARBA" id="ARBA00004571"/>
    </source>
</evidence>
<reference evidence="17" key="1">
    <citation type="journal article" date="2019" name="Int. J. Syst. Evol. Microbiol.">
        <title>The Global Catalogue of Microorganisms (GCM) 10K type strain sequencing project: providing services to taxonomists for standard genome sequencing and annotation.</title>
        <authorList>
            <consortium name="The Broad Institute Genomics Platform"/>
            <consortium name="The Broad Institute Genome Sequencing Center for Infectious Disease"/>
            <person name="Wu L."/>
            <person name="Ma J."/>
        </authorList>
    </citation>
    <scope>NUCLEOTIDE SEQUENCE [LARGE SCALE GENOMIC DNA]</scope>
    <source>
        <strain evidence="17">CGMCC 1.10759</strain>
    </source>
</reference>
<evidence type="ECO:0000256" key="5">
    <source>
        <dbReference type="ARBA" id="ARBA00022692"/>
    </source>
</evidence>
<keyword evidence="6" id="KW-0408">Iron</keyword>
<evidence type="ECO:0000256" key="4">
    <source>
        <dbReference type="ARBA" id="ARBA00022496"/>
    </source>
</evidence>
<keyword evidence="9 11" id="KW-0472">Membrane</keyword>
<dbReference type="InterPro" id="IPR012910">
    <property type="entry name" value="Plug_dom"/>
</dbReference>
<evidence type="ECO:0000259" key="15">
    <source>
        <dbReference type="Pfam" id="PF07715"/>
    </source>
</evidence>
<dbReference type="EMBL" id="JBHSDU010000015">
    <property type="protein sequence ID" value="MFC4313835.1"/>
    <property type="molecule type" value="Genomic_DNA"/>
</dbReference>
<keyword evidence="4" id="KW-0410">Iron transport</keyword>
<evidence type="ECO:0000256" key="8">
    <source>
        <dbReference type="ARBA" id="ARBA00023077"/>
    </source>
</evidence>
<keyword evidence="8 12" id="KW-0798">TonB box</keyword>
<sequence>MFNRASRVSSHRQGISTVAARALLPCALWMSGVSYGQDVESEAETSEGEAIRVAAADARSVEAGTLATVVVTARNREEKLQDVPLSVSVVNGEQLQRLEAVDLSSFASRVANVFVQRDNPQHRAASIRGIGMMSNTHAQDPSVGIIVDGVNYAYNPLAASVEYTDVASLEVTRGPQGTLMGKNATLGVINVITKRPSFTPDASYSLGYGDNETFIGRASGGGPLIDDVLAWRGAVSVQRGAGPYDNKYRSPDDTYVNTDRVSGRAQLLWQPTDDFSARLSLNAQPRTTDNSNGSELHTPTPTFYADGSPNPRSSDASTRLARRWFDQYQDFDYERDYLSNKYHFNDGQGPQVTGSKGASLELNWKRDGYTLTSVNAYNDYHFNARYNDEGTPFAIQIGSGNLHDYRQVSQELRLSSQIGNFVDYQTGVYYINTRMRDQGSLTVYGADAGAWYANNSQYTTLDRDAAGRYLMQNSIDHLGIVGNPKQDLDNTSQAVFGQANWHFTPALTLTTGLRFTREDRKTSHTTSYIYSQGYAPELNPVSVNGVQLGGFASTSTGALNTTDPAQIAVANAVALKYFGVATYAALSDAQLRQVAAAKSLRAARIGRVWNDYTPPAWKDTQPSFVVSPSYRINDDVNTYVSWQYGEKAGISQARFGVSAPANAEKNSSYEVGVKATLFDRTLTLNADVFVTDIKDYQQAVQIFDEYTTNLNADGNLYYMSATGNANKVRAKGLEIDGSYEGIEHLSIRFAGAYNDAYYRDFPNAGQPEERGNLALPYRDASGLTLPGASKYTFNVGADYRYPIFDRSEFRFSFNTAYMSKYKSDVALSDYSWIPGHSITDLSLGIATTTLQNNEFEVSLLVKNVFDDDTPFKQTWNLVTPADPRWAAIVVSGKL</sequence>
<evidence type="ECO:0000256" key="2">
    <source>
        <dbReference type="ARBA" id="ARBA00022448"/>
    </source>
</evidence>
<evidence type="ECO:0000256" key="11">
    <source>
        <dbReference type="PROSITE-ProRule" id="PRU01360"/>
    </source>
</evidence>
<name>A0ABV8T2Z7_9GAMM</name>
<organism evidence="16 17">
    <name type="scientific">Steroidobacter flavus</name>
    <dbReference type="NCBI Taxonomy" id="1842136"/>
    <lineage>
        <taxon>Bacteria</taxon>
        <taxon>Pseudomonadati</taxon>
        <taxon>Pseudomonadota</taxon>
        <taxon>Gammaproteobacteria</taxon>
        <taxon>Steroidobacterales</taxon>
        <taxon>Steroidobacteraceae</taxon>
        <taxon>Steroidobacter</taxon>
    </lineage>
</organism>
<evidence type="ECO:0000256" key="13">
    <source>
        <dbReference type="SAM" id="MobiDB-lite"/>
    </source>
</evidence>
<comment type="similarity">
    <text evidence="11 12">Belongs to the TonB-dependent receptor family.</text>
</comment>
<dbReference type="Pfam" id="PF00593">
    <property type="entry name" value="TonB_dep_Rec_b-barrel"/>
    <property type="match status" value="1"/>
</dbReference>
<dbReference type="RefSeq" id="WP_380604511.1">
    <property type="nucleotide sequence ID" value="NZ_JBHSDU010000015.1"/>
</dbReference>
<dbReference type="Proteomes" id="UP001595904">
    <property type="component" value="Unassembled WGS sequence"/>
</dbReference>
<keyword evidence="10 11" id="KW-0998">Cell outer membrane</keyword>
<proteinExistence type="inferred from homology"/>
<evidence type="ECO:0000313" key="17">
    <source>
        <dbReference type="Proteomes" id="UP001595904"/>
    </source>
</evidence>
<dbReference type="Gene3D" id="2.40.170.20">
    <property type="entry name" value="TonB-dependent receptor, beta-barrel domain"/>
    <property type="match status" value="2"/>
</dbReference>
<dbReference type="InterPro" id="IPR036942">
    <property type="entry name" value="Beta-barrel_TonB_sf"/>
</dbReference>
<feature type="domain" description="TonB-dependent receptor plug" evidence="15">
    <location>
        <begin position="80"/>
        <end position="188"/>
    </location>
</feature>
<dbReference type="InterPro" id="IPR000531">
    <property type="entry name" value="Beta-barrel_TonB"/>
</dbReference>
<feature type="domain" description="TonB-dependent receptor-like beta-barrel" evidence="14">
    <location>
        <begin position="314"/>
        <end position="863"/>
    </location>
</feature>
<feature type="region of interest" description="Disordered" evidence="13">
    <location>
        <begin position="284"/>
        <end position="317"/>
    </location>
</feature>
<dbReference type="PANTHER" id="PTHR32552">
    <property type="entry name" value="FERRICHROME IRON RECEPTOR-RELATED"/>
    <property type="match status" value="1"/>
</dbReference>
<protein>
    <submittedName>
        <fullName evidence="16">TonB-dependent receptor</fullName>
    </submittedName>
</protein>
<keyword evidence="3 11" id="KW-1134">Transmembrane beta strand</keyword>
<evidence type="ECO:0000256" key="6">
    <source>
        <dbReference type="ARBA" id="ARBA00023004"/>
    </source>
</evidence>
<dbReference type="PANTHER" id="PTHR32552:SF81">
    <property type="entry name" value="TONB-DEPENDENT OUTER MEMBRANE RECEPTOR"/>
    <property type="match status" value="1"/>
</dbReference>
<gene>
    <name evidence="16" type="ORF">ACFPN2_32475</name>
</gene>
<comment type="caution">
    <text evidence="16">The sequence shown here is derived from an EMBL/GenBank/DDBJ whole genome shotgun (WGS) entry which is preliminary data.</text>
</comment>
<evidence type="ECO:0000256" key="9">
    <source>
        <dbReference type="ARBA" id="ARBA00023136"/>
    </source>
</evidence>
<dbReference type="PROSITE" id="PS52016">
    <property type="entry name" value="TONB_DEPENDENT_REC_3"/>
    <property type="match status" value="1"/>
</dbReference>
<keyword evidence="5 11" id="KW-0812">Transmembrane</keyword>
<evidence type="ECO:0000256" key="12">
    <source>
        <dbReference type="RuleBase" id="RU003357"/>
    </source>
</evidence>
<feature type="compositionally biased region" description="Polar residues" evidence="13">
    <location>
        <begin position="284"/>
        <end position="301"/>
    </location>
</feature>
<keyword evidence="17" id="KW-1185">Reference proteome</keyword>
<evidence type="ECO:0000313" key="16">
    <source>
        <dbReference type="EMBL" id="MFC4313835.1"/>
    </source>
</evidence>
<evidence type="ECO:0000256" key="7">
    <source>
        <dbReference type="ARBA" id="ARBA00023065"/>
    </source>
</evidence>
<accession>A0ABV8T2Z7</accession>
<keyword evidence="2 11" id="KW-0813">Transport</keyword>
<evidence type="ECO:0000256" key="10">
    <source>
        <dbReference type="ARBA" id="ARBA00023237"/>
    </source>
</evidence>
<keyword evidence="16" id="KW-0675">Receptor</keyword>
<evidence type="ECO:0000259" key="14">
    <source>
        <dbReference type="Pfam" id="PF00593"/>
    </source>
</evidence>
<dbReference type="InterPro" id="IPR039426">
    <property type="entry name" value="TonB-dep_rcpt-like"/>
</dbReference>
<comment type="subcellular location">
    <subcellularLocation>
        <location evidence="1 11">Cell outer membrane</location>
        <topology evidence="1 11">Multi-pass membrane protein</topology>
    </subcellularLocation>
</comment>